<dbReference type="AlphaFoldDB" id="A0A399CWB2"/>
<gene>
    <name evidence="2" type="ORF">D1164_19430</name>
</gene>
<proteinExistence type="predicted"/>
<comment type="caution">
    <text evidence="2">The sequence shown here is derived from an EMBL/GenBank/DDBJ whole genome shotgun (WGS) entry which is preliminary data.</text>
</comment>
<protein>
    <recommendedName>
        <fullName evidence="4">Exo-alpha-sialidase</fullName>
    </recommendedName>
</protein>
<keyword evidence="3" id="KW-1185">Reference proteome</keyword>
<evidence type="ECO:0000313" key="3">
    <source>
        <dbReference type="Proteomes" id="UP000266441"/>
    </source>
</evidence>
<dbReference type="SUPFAM" id="SSF50939">
    <property type="entry name" value="Sialidases"/>
    <property type="match status" value="1"/>
</dbReference>
<dbReference type="OrthoDB" id="20875at2"/>
<evidence type="ECO:0008006" key="4">
    <source>
        <dbReference type="Google" id="ProtNLM"/>
    </source>
</evidence>
<dbReference type="RefSeq" id="WP_119351630.1">
    <property type="nucleotide sequence ID" value="NZ_JBFHKJ010000519.1"/>
</dbReference>
<keyword evidence="1" id="KW-0732">Signal</keyword>
<name>A0A399CWB2_9BACT</name>
<dbReference type="EMBL" id="QWET01000020">
    <property type="protein sequence ID" value="RIH63513.1"/>
    <property type="molecule type" value="Genomic_DNA"/>
</dbReference>
<evidence type="ECO:0000313" key="2">
    <source>
        <dbReference type="EMBL" id="RIH63513.1"/>
    </source>
</evidence>
<dbReference type="Gene3D" id="2.120.10.10">
    <property type="match status" value="1"/>
</dbReference>
<sequence>MKKWKVKMLLFLLFPLTASLQAMSEDLPSSVKITKIWDSAKHNAFTDLISFNGNYYCSFREGSGHVPGTDGNVRILKSSDAENWKSVALLKKEGIDLRDPKLSVTPDGRLMVIIGGSVYKDGKLLGREPQVSFSDKSGEQFSNPEKVIIDPEIASWGDWIWRVTWYKGAGYAIDYQIGPEERRGPTAMYLVKTTDGKKFEKVSKIEVDGFPNESTVRLDKKGTMYVLIRRELEDKMGVWAHSKPPYTQWNFKKLDFRLGGPNFVFLNNKKIVLGTRMYEPDVYTGIHIGTKKGDFREVIHLPSGKDNSYPGLVVEKDRLLVSYYSSHEDKAAIYIAEIPLQALDVK</sequence>
<feature type="signal peptide" evidence="1">
    <location>
        <begin position="1"/>
        <end position="24"/>
    </location>
</feature>
<feature type="chain" id="PRO_5017389227" description="Exo-alpha-sialidase" evidence="1">
    <location>
        <begin position="25"/>
        <end position="346"/>
    </location>
</feature>
<evidence type="ECO:0000256" key="1">
    <source>
        <dbReference type="SAM" id="SignalP"/>
    </source>
</evidence>
<dbReference type="Proteomes" id="UP000266441">
    <property type="component" value="Unassembled WGS sequence"/>
</dbReference>
<dbReference type="InterPro" id="IPR036278">
    <property type="entry name" value="Sialidase_sf"/>
</dbReference>
<organism evidence="2 3">
    <name type="scientific">Mariniphaga sediminis</name>
    <dbReference type="NCBI Taxonomy" id="1628158"/>
    <lineage>
        <taxon>Bacteria</taxon>
        <taxon>Pseudomonadati</taxon>
        <taxon>Bacteroidota</taxon>
        <taxon>Bacteroidia</taxon>
        <taxon>Marinilabiliales</taxon>
        <taxon>Prolixibacteraceae</taxon>
        <taxon>Mariniphaga</taxon>
    </lineage>
</organism>
<reference evidence="2 3" key="1">
    <citation type="journal article" date="2015" name="Int. J. Syst. Evol. Microbiol.">
        <title>Mariniphaga sediminis sp. nov., isolated from coastal sediment.</title>
        <authorList>
            <person name="Wang F.Q."/>
            <person name="Shen Q.Y."/>
            <person name="Chen G.J."/>
            <person name="Du Z.J."/>
        </authorList>
    </citation>
    <scope>NUCLEOTIDE SEQUENCE [LARGE SCALE GENOMIC DNA]</scope>
    <source>
        <strain evidence="2 3">SY21</strain>
    </source>
</reference>
<accession>A0A399CWB2</accession>